<keyword evidence="3" id="KW-1185">Reference proteome</keyword>
<name>A0A812BM92_ACAPH</name>
<feature type="transmembrane region" description="Helical" evidence="1">
    <location>
        <begin position="261"/>
        <end position="283"/>
    </location>
</feature>
<feature type="transmembrane region" description="Helical" evidence="1">
    <location>
        <begin position="124"/>
        <end position="145"/>
    </location>
</feature>
<keyword evidence="1" id="KW-0472">Membrane</keyword>
<proteinExistence type="predicted"/>
<feature type="transmembrane region" description="Helical" evidence="1">
    <location>
        <begin position="210"/>
        <end position="229"/>
    </location>
</feature>
<feature type="transmembrane region" description="Helical" evidence="1">
    <location>
        <begin position="324"/>
        <end position="349"/>
    </location>
</feature>
<feature type="transmembrane region" description="Helical" evidence="1">
    <location>
        <begin position="157"/>
        <end position="176"/>
    </location>
</feature>
<reference evidence="2" key="1">
    <citation type="submission" date="2021-01" db="EMBL/GenBank/DDBJ databases">
        <authorList>
            <person name="Li R."/>
            <person name="Bekaert M."/>
        </authorList>
    </citation>
    <scope>NUCLEOTIDE SEQUENCE</scope>
    <source>
        <strain evidence="2">Farmed</strain>
    </source>
</reference>
<protein>
    <submittedName>
        <fullName evidence="2">Uncharacterized protein</fullName>
    </submittedName>
</protein>
<organism evidence="2 3">
    <name type="scientific">Acanthosepion pharaonis</name>
    <name type="common">Pharaoh cuttlefish</name>
    <name type="synonym">Sepia pharaonis</name>
    <dbReference type="NCBI Taxonomy" id="158019"/>
    <lineage>
        <taxon>Eukaryota</taxon>
        <taxon>Metazoa</taxon>
        <taxon>Spiralia</taxon>
        <taxon>Lophotrochozoa</taxon>
        <taxon>Mollusca</taxon>
        <taxon>Cephalopoda</taxon>
        <taxon>Coleoidea</taxon>
        <taxon>Decapodiformes</taxon>
        <taxon>Sepiida</taxon>
        <taxon>Sepiina</taxon>
        <taxon>Sepiidae</taxon>
        <taxon>Acanthosepion</taxon>
    </lineage>
</organism>
<dbReference type="AlphaFoldDB" id="A0A812BM92"/>
<feature type="transmembrane region" description="Helical" evidence="1">
    <location>
        <begin position="423"/>
        <end position="447"/>
    </location>
</feature>
<keyword evidence="1" id="KW-0812">Transmembrane</keyword>
<feature type="transmembrane region" description="Helical" evidence="1">
    <location>
        <begin position="494"/>
        <end position="518"/>
    </location>
</feature>
<comment type="caution">
    <text evidence="2">The sequence shown here is derived from an EMBL/GenBank/DDBJ whole genome shotgun (WGS) entry which is preliminary data.</text>
</comment>
<evidence type="ECO:0000313" key="3">
    <source>
        <dbReference type="Proteomes" id="UP000597762"/>
    </source>
</evidence>
<accession>A0A812BM92</accession>
<keyword evidence="1" id="KW-1133">Transmembrane helix</keyword>
<feature type="transmembrane region" description="Helical" evidence="1">
    <location>
        <begin position="459"/>
        <end position="482"/>
    </location>
</feature>
<sequence length="585" mass="66959">MLQNVFRYASDSKLRSPEGGGIQEVKLLYSFLFPLVCVSPSCPFFSFRLPHYFLATRCLFSPSVYTPRFSLSSHPFSSLTSFINSHLTLHFFCLFSTSGAFSVSSRHLEPFLSLLDIWRIFSLFPIHFLFLSLPLSLSLSCLLPYLSSIFSFSLTTLHFRLSLSYNLFYFPLLNFYSLSLSPIKKNHFQSSAEFTLTPLHNLSLSLCPPLLVHSFLPLCHLLSPPLLFLSLKTSSLALVFFSSLSPISFFCLFSTSRAFFFYLFLISGAFLPLLDIWSFFCLFSSSRAFSASFRHLELFLPLLEIWSFSASSRHLELFLPLLDIWSFFCLFPTSILFLSHSLLALFLFFSLFPANLLSPLSFSLDSSSFSLFFSIYLLFHSLLPSSFFSPFFLRIFFSSLPLSSSTFSFFPTHLLFHFLLPSYFSLSLLLSFFFFFSLSSLPIFFPYLPLTSSFFSLSFPYPLLLSLTLTLSLSLLLSSLFFSHSALSLSPCAVNIIYPHLLIFHTFFSLSPIIQILLPVPHLPRFLPSFQAFYSLATFPSYHPPVNRLSFSDVLIFRSILRKNRSAIESQYAVLQDNNWPSNEL</sequence>
<evidence type="ECO:0000313" key="2">
    <source>
        <dbReference type="EMBL" id="CAE1234216.1"/>
    </source>
</evidence>
<dbReference type="Proteomes" id="UP000597762">
    <property type="component" value="Unassembled WGS sequence"/>
</dbReference>
<dbReference type="EMBL" id="CAHIKZ030000700">
    <property type="protein sequence ID" value="CAE1234216.1"/>
    <property type="molecule type" value="Genomic_DNA"/>
</dbReference>
<gene>
    <name evidence="2" type="ORF">SPHA_19283</name>
</gene>
<evidence type="ECO:0000256" key="1">
    <source>
        <dbReference type="SAM" id="Phobius"/>
    </source>
</evidence>
<feature type="transmembrane region" description="Helical" evidence="1">
    <location>
        <begin position="391"/>
        <end position="416"/>
    </location>
</feature>
<feature type="transmembrane region" description="Helical" evidence="1">
    <location>
        <begin position="236"/>
        <end position="255"/>
    </location>
</feature>